<sequence>MIDAKNVTISDSEWTVMRVIWTLHQVTSRQLIDMMHETQGWSDSTTKTLLARLIKKEAVKQIGEHRPFVFEPAVTEKESMATAAIDLFDRMCAMRAGETIEQVINSRELSKDDIKQLQELLAAKAATAPEMVECNCLPDGNSDCCEVNDNEE</sequence>
<dbReference type="Proteomes" id="UP001149860">
    <property type="component" value="Chromosome"/>
</dbReference>
<proteinExistence type="predicted"/>
<name>A0ACD5DGJ6_9LACO</name>
<keyword evidence="2" id="KW-1185">Reference proteome</keyword>
<evidence type="ECO:0000313" key="1">
    <source>
        <dbReference type="EMBL" id="XFD40080.1"/>
    </source>
</evidence>
<dbReference type="EMBL" id="CP168151">
    <property type="protein sequence ID" value="XFD40080.1"/>
    <property type="molecule type" value="Genomic_DNA"/>
</dbReference>
<reference evidence="1" key="1">
    <citation type="submission" date="2024-08" db="EMBL/GenBank/DDBJ databases">
        <title>Lentilactobacillus sp. nov., isolated from tree bark.</title>
        <authorList>
            <person name="Phuengjayaem S."/>
            <person name="Tanasupawat S."/>
        </authorList>
    </citation>
    <scope>NUCLEOTIDE SEQUENCE</scope>
    <source>
        <strain evidence="1">SPB1-3</strain>
    </source>
</reference>
<gene>
    <name evidence="1" type="ORF">O0236_001860</name>
</gene>
<protein>
    <submittedName>
        <fullName evidence="1">CopY/TcrY family copper transport repressor</fullName>
    </submittedName>
</protein>
<accession>A0ACD5DGJ6</accession>
<evidence type="ECO:0000313" key="2">
    <source>
        <dbReference type="Proteomes" id="UP001149860"/>
    </source>
</evidence>
<organism evidence="1 2">
    <name type="scientific">Lentilactobacillus terminaliae</name>
    <dbReference type="NCBI Taxonomy" id="3003483"/>
    <lineage>
        <taxon>Bacteria</taxon>
        <taxon>Bacillati</taxon>
        <taxon>Bacillota</taxon>
        <taxon>Bacilli</taxon>
        <taxon>Lactobacillales</taxon>
        <taxon>Lactobacillaceae</taxon>
        <taxon>Lentilactobacillus</taxon>
    </lineage>
</organism>